<proteinExistence type="inferred from homology"/>
<evidence type="ECO:0000256" key="1">
    <source>
        <dbReference type="HAMAP-Rule" id="MF_00691"/>
    </source>
</evidence>
<comment type="caution">
    <text evidence="2">The sequence shown here is derived from an EMBL/GenBank/DDBJ whole genome shotgun (WGS) entry which is preliminary data.</text>
</comment>
<dbReference type="InterPro" id="IPR011330">
    <property type="entry name" value="Glyco_hydro/deAcase_b/a-brl"/>
</dbReference>
<dbReference type="PANTHER" id="PTHR30292">
    <property type="entry name" value="UNCHARACTERIZED PROTEIN YBGL-RELATED"/>
    <property type="match status" value="1"/>
</dbReference>
<evidence type="ECO:0000313" key="2">
    <source>
        <dbReference type="EMBL" id="MBD8034155.1"/>
    </source>
</evidence>
<comment type="function">
    <text evidence="1">Catalyzes the cleavage of 5-oxoproline to form L-glutamate coupled to the hydrolysis of ATP to ADP and inorganic phosphate.</text>
</comment>
<dbReference type="SUPFAM" id="SSF88713">
    <property type="entry name" value="Glycoside hydrolase/deacetylase"/>
    <property type="match status" value="1"/>
</dbReference>
<gene>
    <name evidence="1" type="primary">pxpA</name>
    <name evidence="2" type="ORF">H9632_13880</name>
</gene>
<dbReference type="NCBIfam" id="NF003814">
    <property type="entry name" value="PRK05406.1-3"/>
    <property type="match status" value="1"/>
</dbReference>
<keyword evidence="1" id="KW-0067">ATP-binding</keyword>
<keyword evidence="1" id="KW-0547">Nucleotide-binding</keyword>
<dbReference type="HAMAP" id="MF_00691">
    <property type="entry name" value="PxpA"/>
    <property type="match status" value="1"/>
</dbReference>
<dbReference type="Proteomes" id="UP000600565">
    <property type="component" value="Unassembled WGS sequence"/>
</dbReference>
<dbReference type="EMBL" id="JACSPW010000013">
    <property type="protein sequence ID" value="MBD8034155.1"/>
    <property type="molecule type" value="Genomic_DNA"/>
</dbReference>
<dbReference type="RefSeq" id="WP_191704659.1">
    <property type="nucleotide sequence ID" value="NZ_JACSPW010000013.1"/>
</dbReference>
<dbReference type="Pfam" id="PF03746">
    <property type="entry name" value="LamB_YcsF"/>
    <property type="match status" value="1"/>
</dbReference>
<comment type="similarity">
    <text evidence="1">Belongs to the LamB/PxpA family.</text>
</comment>
<name>A0ABR8XQF4_9BACL</name>
<protein>
    <recommendedName>
        <fullName evidence="1">5-oxoprolinase subunit A</fullName>
        <shortName evidence="1">5-OPase subunit A</shortName>
        <ecNumber evidence="1">3.5.2.9</ecNumber>
    </recommendedName>
    <alternativeName>
        <fullName evidence="1">5-oxoprolinase (ATP-hydrolyzing) subunit A</fullName>
    </alternativeName>
</protein>
<dbReference type="PANTHER" id="PTHR30292:SF0">
    <property type="entry name" value="5-OXOPROLINASE SUBUNIT A"/>
    <property type="match status" value="1"/>
</dbReference>
<dbReference type="InterPro" id="IPR005501">
    <property type="entry name" value="LamB/YcsF/PxpA-like"/>
</dbReference>
<dbReference type="NCBIfam" id="NF003816">
    <property type="entry name" value="PRK05406.1-5"/>
    <property type="match status" value="1"/>
</dbReference>
<keyword evidence="3" id="KW-1185">Reference proteome</keyword>
<dbReference type="EC" id="3.5.2.9" evidence="1"/>
<evidence type="ECO:0000313" key="3">
    <source>
        <dbReference type="Proteomes" id="UP000600565"/>
    </source>
</evidence>
<dbReference type="CDD" id="cd10787">
    <property type="entry name" value="LamB_YcsF_like"/>
    <property type="match status" value="1"/>
</dbReference>
<dbReference type="Gene3D" id="3.20.20.370">
    <property type="entry name" value="Glycoside hydrolase/deacetylase"/>
    <property type="match status" value="1"/>
</dbReference>
<keyword evidence="1" id="KW-0378">Hydrolase</keyword>
<accession>A0ABR8XQF4</accession>
<organism evidence="2 3">
    <name type="scientific">Solibacillus merdavium</name>
    <dbReference type="NCBI Taxonomy" id="2762218"/>
    <lineage>
        <taxon>Bacteria</taxon>
        <taxon>Bacillati</taxon>
        <taxon>Bacillota</taxon>
        <taxon>Bacilli</taxon>
        <taxon>Bacillales</taxon>
        <taxon>Caryophanaceae</taxon>
        <taxon>Solibacillus</taxon>
    </lineage>
</organism>
<reference evidence="2 3" key="1">
    <citation type="submission" date="2020-08" db="EMBL/GenBank/DDBJ databases">
        <title>A Genomic Blueprint of the Chicken Gut Microbiome.</title>
        <authorList>
            <person name="Gilroy R."/>
            <person name="Ravi A."/>
            <person name="Getino M."/>
            <person name="Pursley I."/>
            <person name="Horton D.L."/>
            <person name="Alikhan N.-F."/>
            <person name="Baker D."/>
            <person name="Gharbi K."/>
            <person name="Hall N."/>
            <person name="Watson M."/>
            <person name="Adriaenssens E.M."/>
            <person name="Foster-Nyarko E."/>
            <person name="Jarju S."/>
            <person name="Secka A."/>
            <person name="Antonio M."/>
            <person name="Oren A."/>
            <person name="Chaudhuri R."/>
            <person name="La Ragione R.M."/>
            <person name="Hildebrand F."/>
            <person name="Pallen M.J."/>
        </authorList>
    </citation>
    <scope>NUCLEOTIDE SEQUENCE [LARGE SCALE GENOMIC DNA]</scope>
    <source>
        <strain evidence="2 3">Sa1YVA6</strain>
    </source>
</reference>
<comment type="catalytic activity">
    <reaction evidence="1">
        <text>5-oxo-L-proline + ATP + 2 H2O = L-glutamate + ADP + phosphate + H(+)</text>
        <dbReference type="Rhea" id="RHEA:10348"/>
        <dbReference type="ChEBI" id="CHEBI:15377"/>
        <dbReference type="ChEBI" id="CHEBI:15378"/>
        <dbReference type="ChEBI" id="CHEBI:29985"/>
        <dbReference type="ChEBI" id="CHEBI:30616"/>
        <dbReference type="ChEBI" id="CHEBI:43474"/>
        <dbReference type="ChEBI" id="CHEBI:58402"/>
        <dbReference type="ChEBI" id="CHEBI:456216"/>
        <dbReference type="EC" id="3.5.2.9"/>
    </reaction>
</comment>
<comment type="subunit">
    <text evidence="1">Forms a complex composed of PxpA, PxpB and PxpC.</text>
</comment>
<sequence>MYTVDINCDLGESFGRYKLGEQEEVLRYITSANIACGFHAGDPSVMRETVELAVKNNVQIGAHPGLPDLNGFGRREMKISPQEAYDIVVYQIGALQGFLTTKKVKMQHVKPHGALYNMAAVNEKIAQAIAQAVYDVSPELILYGLASSELTRAGEKVGLKTVHEVFADRTYQQDGTLTKRNESNALITDGKRAVAQIIEMIKEGTVTSVQNTKFPLQAHSICVHGDGEHAVQFAQLTRTKLEQQGIVVKAFQ</sequence>